<accession>A0ACB8WZ48</accession>
<gene>
    <name evidence="1" type="ORF">L3Q82_006396</name>
</gene>
<comment type="caution">
    <text evidence="1">The sequence shown here is derived from an EMBL/GenBank/DDBJ whole genome shotgun (WGS) entry which is preliminary data.</text>
</comment>
<sequence length="369" mass="41729">MPKPPQLTPLDVKEQRLYSELLTLSLRERPATLRRKLISFRPLVSAILSFRSLPKVHDHRSPDTTCDPIPDHSDYPDLSKVPPCYYDLKEVFNKTKATSLPRHREWDCAIELLPGAPERHEPKCADCIPSPVLREKAMEEYITASLGSGIIRPSSSTPAGAGFFFVGQGFHQTGPTGNAYHLCQNFLGYAITANHISMDPETKVDRWLPTGLLSDSSKKKAKYSCETLNDKAEEAFNKLKQKFTTVFPPFLSRNMTPRGGPGKLRNHWEDVVSHSCPPSQVSKDIPVYELRPEKGKGRSRILHRNLLLSCDHLPLETQVRPRANKRTVETTEEVEQADDEVDEDDEYYSVPLSSNNCSRANLRIESCEY</sequence>
<reference evidence="1" key="1">
    <citation type="submission" date="2022-04" db="EMBL/GenBank/DDBJ databases">
        <title>Jade perch genome.</title>
        <authorList>
            <person name="Chao B."/>
        </authorList>
    </citation>
    <scope>NUCLEOTIDE SEQUENCE</scope>
    <source>
        <strain evidence="1">CB-2022</strain>
    </source>
</reference>
<dbReference type="EMBL" id="CM041534">
    <property type="protein sequence ID" value="KAI3373054.1"/>
    <property type="molecule type" value="Genomic_DNA"/>
</dbReference>
<dbReference type="Proteomes" id="UP000831701">
    <property type="component" value="Chromosome 4"/>
</dbReference>
<proteinExistence type="predicted"/>
<protein>
    <submittedName>
        <fullName evidence="1">Uncharacterized protein</fullName>
    </submittedName>
</protein>
<evidence type="ECO:0000313" key="2">
    <source>
        <dbReference type="Proteomes" id="UP000831701"/>
    </source>
</evidence>
<organism evidence="1 2">
    <name type="scientific">Scortum barcoo</name>
    <name type="common">barcoo grunter</name>
    <dbReference type="NCBI Taxonomy" id="214431"/>
    <lineage>
        <taxon>Eukaryota</taxon>
        <taxon>Metazoa</taxon>
        <taxon>Chordata</taxon>
        <taxon>Craniata</taxon>
        <taxon>Vertebrata</taxon>
        <taxon>Euteleostomi</taxon>
        <taxon>Actinopterygii</taxon>
        <taxon>Neopterygii</taxon>
        <taxon>Teleostei</taxon>
        <taxon>Neoteleostei</taxon>
        <taxon>Acanthomorphata</taxon>
        <taxon>Eupercaria</taxon>
        <taxon>Centrarchiformes</taxon>
        <taxon>Terapontoidei</taxon>
        <taxon>Terapontidae</taxon>
        <taxon>Scortum</taxon>
    </lineage>
</organism>
<keyword evidence="2" id="KW-1185">Reference proteome</keyword>
<name>A0ACB8WZ48_9TELE</name>
<evidence type="ECO:0000313" key="1">
    <source>
        <dbReference type="EMBL" id="KAI3373054.1"/>
    </source>
</evidence>